<keyword evidence="1" id="KW-1133">Transmembrane helix</keyword>
<accession>A0A6I6JSX4</accession>
<dbReference type="Pfam" id="PF16344">
    <property type="entry name" value="FecR_C"/>
    <property type="match status" value="1"/>
</dbReference>
<feature type="domain" description="Protein FecR C-terminal" evidence="3">
    <location>
        <begin position="259"/>
        <end position="328"/>
    </location>
</feature>
<proteinExistence type="predicted"/>
<evidence type="ECO:0000259" key="2">
    <source>
        <dbReference type="Pfam" id="PF04773"/>
    </source>
</evidence>
<name>A0A6I6JSX4_9BACT</name>
<dbReference type="KEGG" id="mcos:GM418_21540"/>
<evidence type="ECO:0000259" key="3">
    <source>
        <dbReference type="Pfam" id="PF16344"/>
    </source>
</evidence>
<protein>
    <submittedName>
        <fullName evidence="4">DUF4974 domain-containing protein</fullName>
    </submittedName>
</protein>
<dbReference type="Gene3D" id="2.60.120.1440">
    <property type="match status" value="1"/>
</dbReference>
<evidence type="ECO:0000313" key="4">
    <source>
        <dbReference type="EMBL" id="QGY46155.1"/>
    </source>
</evidence>
<dbReference type="RefSeq" id="WP_158869294.1">
    <property type="nucleotide sequence ID" value="NZ_CP046401.1"/>
</dbReference>
<keyword evidence="1" id="KW-0472">Membrane</keyword>
<feature type="transmembrane region" description="Helical" evidence="1">
    <location>
        <begin position="90"/>
        <end position="107"/>
    </location>
</feature>
<reference evidence="4 5" key="1">
    <citation type="submission" date="2019-11" db="EMBL/GenBank/DDBJ databases">
        <authorList>
            <person name="Zheng R.K."/>
            <person name="Sun C.M."/>
        </authorList>
    </citation>
    <scope>NUCLEOTIDE SEQUENCE [LARGE SCALE GENOMIC DNA]</scope>
    <source>
        <strain evidence="4 5">WC007</strain>
    </source>
</reference>
<dbReference type="AlphaFoldDB" id="A0A6I6JSX4"/>
<keyword evidence="1" id="KW-0812">Transmembrane</keyword>
<evidence type="ECO:0000313" key="5">
    <source>
        <dbReference type="Proteomes" id="UP000428260"/>
    </source>
</evidence>
<dbReference type="PIRSF" id="PIRSF018266">
    <property type="entry name" value="FecR"/>
    <property type="match status" value="1"/>
</dbReference>
<dbReference type="PANTHER" id="PTHR30273">
    <property type="entry name" value="PERIPLASMIC SIGNAL SENSOR AND SIGMA FACTOR ACTIVATOR FECR-RELATED"/>
    <property type="match status" value="1"/>
</dbReference>
<dbReference type="InterPro" id="IPR032508">
    <property type="entry name" value="FecR_C"/>
</dbReference>
<sequence length="331" mass="38873">MNVPQNIIEIINRLYSNSYLGGDEIRNLEKWLEKTRDDQITEQWLFSNWQQAENVNFDISVEGIFERIKQYEKQSKSYRIKVLLNRTQKVAAMLAIPLLVLSIWLLLNPKYKSSEMVLATAKGEQSHVYLPDGSEVWLNVDSKLEYATDFNASNRNLRLNGEAFFKVAKRQKYPFIVETSDFSVKAIGTEFNIETYKEEPYASTFLNEGVVELIYFSNEGKEKKMRMKPGEKALFNKKGNTAVITNTLSQYEIYWLEGELIFENEPIDEVFKKVERWYDVKIEYNLDDFEGESLNVKLKKDESIQRLFEIMDEAMDINVKQNDDEYVISRK</sequence>
<gene>
    <name evidence="4" type="ORF">GM418_21540</name>
</gene>
<dbReference type="Gene3D" id="3.55.50.30">
    <property type="match status" value="1"/>
</dbReference>
<dbReference type="Proteomes" id="UP000428260">
    <property type="component" value="Chromosome"/>
</dbReference>
<keyword evidence="5" id="KW-1185">Reference proteome</keyword>
<dbReference type="PANTHER" id="PTHR30273:SF2">
    <property type="entry name" value="PROTEIN FECR"/>
    <property type="match status" value="1"/>
</dbReference>
<dbReference type="GO" id="GO:0016989">
    <property type="term" value="F:sigma factor antagonist activity"/>
    <property type="evidence" value="ECO:0007669"/>
    <property type="project" value="TreeGrafter"/>
</dbReference>
<dbReference type="InterPro" id="IPR012373">
    <property type="entry name" value="Ferrdict_sens_TM"/>
</dbReference>
<dbReference type="Pfam" id="PF04773">
    <property type="entry name" value="FecR"/>
    <property type="match status" value="1"/>
</dbReference>
<dbReference type="InterPro" id="IPR006860">
    <property type="entry name" value="FecR"/>
</dbReference>
<organism evidence="4 5">
    <name type="scientific">Maribellus comscasis</name>
    <dbReference type="NCBI Taxonomy" id="2681766"/>
    <lineage>
        <taxon>Bacteria</taxon>
        <taxon>Pseudomonadati</taxon>
        <taxon>Bacteroidota</taxon>
        <taxon>Bacteroidia</taxon>
        <taxon>Marinilabiliales</taxon>
        <taxon>Prolixibacteraceae</taxon>
        <taxon>Maribellus</taxon>
    </lineage>
</organism>
<feature type="domain" description="FecR protein" evidence="2">
    <location>
        <begin position="118"/>
        <end position="211"/>
    </location>
</feature>
<dbReference type="EMBL" id="CP046401">
    <property type="protein sequence ID" value="QGY46155.1"/>
    <property type="molecule type" value="Genomic_DNA"/>
</dbReference>
<evidence type="ECO:0000256" key="1">
    <source>
        <dbReference type="SAM" id="Phobius"/>
    </source>
</evidence>